<accession>A0ABZ3IQD3</accession>
<name>A0ABZ3IQD3_9FIRM</name>
<dbReference type="EMBL" id="CP155573">
    <property type="protein sequence ID" value="XFO67588.1"/>
    <property type="molecule type" value="Genomic_DNA"/>
</dbReference>
<evidence type="ECO:0008006" key="3">
    <source>
        <dbReference type="Google" id="ProtNLM"/>
    </source>
</evidence>
<gene>
    <name evidence="1" type="ORF">SPSIL_038070</name>
</gene>
<reference evidence="1" key="1">
    <citation type="submission" date="2024-05" db="EMBL/GenBank/DDBJ databases">
        <title>Isolation and characterization of Sporomusa carbonis sp. nov., a carboxydotrophic hydrogenogen in the genus of Sporomusa isolated from a charcoal burning pile.</title>
        <authorList>
            <person name="Boeer T."/>
            <person name="Rosenbaum F."/>
            <person name="Eysell L."/>
            <person name="Mueller V."/>
            <person name="Daniel R."/>
            <person name="Poehlein A."/>
        </authorList>
    </citation>
    <scope>NUCLEOTIDE SEQUENCE [LARGE SCALE GENOMIC DNA]</scope>
    <source>
        <strain evidence="1">DSM 10669</strain>
    </source>
</reference>
<evidence type="ECO:0000313" key="1">
    <source>
        <dbReference type="EMBL" id="XFO67588.1"/>
    </source>
</evidence>
<keyword evidence="2" id="KW-1185">Reference proteome</keyword>
<dbReference type="InterPro" id="IPR017695">
    <property type="entry name" value="Se-dep_Mo_hydrolase_YqeB"/>
</dbReference>
<dbReference type="RefSeq" id="WP_094603709.1">
    <property type="nucleotide sequence ID" value="NZ_CP155573.1"/>
</dbReference>
<dbReference type="Proteomes" id="UP000216752">
    <property type="component" value="Chromosome"/>
</dbReference>
<evidence type="ECO:0000313" key="2">
    <source>
        <dbReference type="Proteomes" id="UP000216752"/>
    </source>
</evidence>
<dbReference type="NCBIfam" id="TIGR03309">
    <property type="entry name" value="matur_yqeB"/>
    <property type="match status" value="1"/>
</dbReference>
<proteinExistence type="predicted"/>
<sequence length="283" mass="29914">MDRLIVIKGAGDLATGIAHRLFRSGFQIIMTELAQPTVIRRTVSFAEAVFNGVAVVEGVTAVKTEINKAVQIVNEGKIAVVIDESATVVELCKPWGVVDAILAKRNLGTQLGDAPVVIGVGPGFTAGVDVHAVVETKRGHYLGQVITHGQALPDTGIPGEIDGYTQERILRAPGKGIFQSLCRITQQVEAGEIVAQVNGLPVRATISGVLRGLLRDGLTVTPGLKVGDIDPRCVPEHCYAISDKARSVGGGVMEALFMLGGWPEEPCFETHRSVANQVAAINQ</sequence>
<protein>
    <recommendedName>
        <fullName evidence="3">EF2563 family selenium-dependent molybdenum hydroxylase system protein</fullName>
    </recommendedName>
</protein>
<organism evidence="1 2">
    <name type="scientific">Sporomusa silvacetica DSM 10669</name>
    <dbReference type="NCBI Taxonomy" id="1123289"/>
    <lineage>
        <taxon>Bacteria</taxon>
        <taxon>Bacillati</taxon>
        <taxon>Bacillota</taxon>
        <taxon>Negativicutes</taxon>
        <taxon>Selenomonadales</taxon>
        <taxon>Sporomusaceae</taxon>
        <taxon>Sporomusa</taxon>
    </lineage>
</organism>